<evidence type="ECO:0000313" key="1">
    <source>
        <dbReference type="EMBL" id="MVT64628.1"/>
    </source>
</evidence>
<evidence type="ECO:0000313" key="2">
    <source>
        <dbReference type="Proteomes" id="UP000436468"/>
    </source>
</evidence>
<accession>A0A844SC44</accession>
<organism evidence="1 2">
    <name type="scientific">Bradyrhizobium pachyrhizi</name>
    <dbReference type="NCBI Taxonomy" id="280333"/>
    <lineage>
        <taxon>Bacteria</taxon>
        <taxon>Pseudomonadati</taxon>
        <taxon>Pseudomonadota</taxon>
        <taxon>Alphaproteobacteria</taxon>
        <taxon>Hyphomicrobiales</taxon>
        <taxon>Nitrobacteraceae</taxon>
        <taxon>Bradyrhizobium</taxon>
    </lineage>
</organism>
<proteinExistence type="predicted"/>
<dbReference type="EMBL" id="WQNF01000003">
    <property type="protein sequence ID" value="MVT64628.1"/>
    <property type="molecule type" value="Genomic_DNA"/>
</dbReference>
<comment type="caution">
    <text evidence="1">The sequence shown here is derived from an EMBL/GenBank/DDBJ whole genome shotgun (WGS) entry which is preliminary data.</text>
</comment>
<dbReference type="RefSeq" id="WP_157341682.1">
    <property type="nucleotide sequence ID" value="NZ_WQNF01000003.1"/>
</dbReference>
<name>A0A844SC44_9BRAD</name>
<keyword evidence="2" id="KW-1185">Reference proteome</keyword>
<dbReference type="AlphaFoldDB" id="A0A844SC44"/>
<gene>
    <name evidence="1" type="ORF">GPL21_05800</name>
</gene>
<reference evidence="1 2" key="1">
    <citation type="submission" date="2019-12" db="EMBL/GenBank/DDBJ databases">
        <title>Draft genome sequences Bradyrhizobium cajani AMBPC1010, Bradyrhizobium pachyrhizi AMBPC1040 and Bradyrhizobium yuanmingense ALSPC3051, three plant growth promoting strains isolated from nodules of Cajanus cajan L. in Dominican Republic.</title>
        <authorList>
            <person name="Flores-Felix J.D."/>
            <person name="Araujo J."/>
            <person name="Diaz-Alcantara C."/>
            <person name="Gonzalez-Andres F."/>
            <person name="Velazquez E."/>
        </authorList>
    </citation>
    <scope>NUCLEOTIDE SEQUENCE [LARGE SCALE GENOMIC DNA]</scope>
    <source>
        <strain evidence="1 2">1040</strain>
    </source>
</reference>
<dbReference type="Proteomes" id="UP000436468">
    <property type="component" value="Unassembled WGS sequence"/>
</dbReference>
<protein>
    <submittedName>
        <fullName evidence="1">Uncharacterized protein</fullName>
    </submittedName>
</protein>
<sequence length="69" mass="7546">MTIRSYTAHILGPNGRIANRIDLLCLNEAAAKESAKALADDDQIELLCQGGSAARLVPALSRWMDCWMD</sequence>